<reference evidence="1 2" key="1">
    <citation type="journal article" date="2018" name="PLoS ONE">
        <title>The draft genome of Kipferlia bialata reveals reductive genome evolution in fornicate parasites.</title>
        <authorList>
            <person name="Tanifuji G."/>
            <person name="Takabayashi S."/>
            <person name="Kume K."/>
            <person name="Takagi M."/>
            <person name="Nakayama T."/>
            <person name="Kamikawa R."/>
            <person name="Inagaki Y."/>
            <person name="Hashimoto T."/>
        </authorList>
    </citation>
    <scope>NUCLEOTIDE SEQUENCE [LARGE SCALE GENOMIC DNA]</scope>
    <source>
        <strain evidence="1">NY0173</strain>
    </source>
</reference>
<dbReference type="AlphaFoldDB" id="A0A9K3CQ64"/>
<dbReference type="InterPro" id="IPR027417">
    <property type="entry name" value="P-loop_NTPase"/>
</dbReference>
<dbReference type="InterPro" id="IPR026082">
    <property type="entry name" value="ABCA"/>
</dbReference>
<gene>
    <name evidence="1" type="ORF">KIPB_001062</name>
</gene>
<evidence type="ECO:0000313" key="1">
    <source>
        <dbReference type="EMBL" id="GIQ80288.1"/>
    </source>
</evidence>
<proteinExistence type="predicted"/>
<organism evidence="1 2">
    <name type="scientific">Kipferlia bialata</name>
    <dbReference type="NCBI Taxonomy" id="797122"/>
    <lineage>
        <taxon>Eukaryota</taxon>
        <taxon>Metamonada</taxon>
        <taxon>Carpediemonas-like organisms</taxon>
        <taxon>Kipferlia</taxon>
    </lineage>
</organism>
<evidence type="ECO:0000313" key="2">
    <source>
        <dbReference type="Proteomes" id="UP000265618"/>
    </source>
</evidence>
<dbReference type="PANTHER" id="PTHR19229:SF272">
    <property type="entry name" value="ABC TRANSPORTER A FAMILY MEMBER 7-RELATED"/>
    <property type="match status" value="1"/>
</dbReference>
<dbReference type="Proteomes" id="UP000265618">
    <property type="component" value="Unassembled WGS sequence"/>
</dbReference>
<comment type="caution">
    <text evidence="1">The sequence shown here is derived from an EMBL/GenBank/DDBJ whole genome shotgun (WGS) entry which is preliminary data.</text>
</comment>
<dbReference type="EMBL" id="BDIP01000138">
    <property type="protein sequence ID" value="GIQ80288.1"/>
    <property type="molecule type" value="Genomic_DNA"/>
</dbReference>
<name>A0A9K3CQ64_9EUKA</name>
<keyword evidence="2" id="KW-1185">Reference proteome</keyword>
<dbReference type="GO" id="GO:0140359">
    <property type="term" value="F:ABC-type transporter activity"/>
    <property type="evidence" value="ECO:0007669"/>
    <property type="project" value="InterPro"/>
</dbReference>
<dbReference type="OrthoDB" id="6430974at2759"/>
<dbReference type="SUPFAM" id="SSF52540">
    <property type="entry name" value="P-loop containing nucleoside triphosphate hydrolases"/>
    <property type="match status" value="1"/>
</dbReference>
<dbReference type="GO" id="GO:0005319">
    <property type="term" value="F:lipid transporter activity"/>
    <property type="evidence" value="ECO:0007669"/>
    <property type="project" value="TreeGrafter"/>
</dbReference>
<accession>A0A9K3CQ64</accession>
<dbReference type="GO" id="GO:0016020">
    <property type="term" value="C:membrane"/>
    <property type="evidence" value="ECO:0007669"/>
    <property type="project" value="InterPro"/>
</dbReference>
<sequence length="235" mass="26144">MWEIIAEAAKHRTVVLCSHSMEEVDTLADTIAIVREGSMMCLGSPVRLKTRFGSGYRIVCDITGDETARDLASMIATVSPSATLFPPTDTQCEFLVATDDDIVQILRIFEALCPTGNRLPNQAMLKSLGLPEEMPGLHTWSLKQTQLEDVFMAAANRDVRREARVGDDPIERCVATVRYLMEQYPDIRAQFRNSTESILAERGIEIPSALFDEPLGHKRMRAVTDKADEAEGTLQ</sequence>
<protein>
    <submittedName>
        <fullName evidence="1">ABC transporter A, ABCA</fullName>
    </submittedName>
</protein>
<dbReference type="Gene3D" id="3.40.50.300">
    <property type="entry name" value="P-loop containing nucleotide triphosphate hydrolases"/>
    <property type="match status" value="1"/>
</dbReference>
<dbReference type="PANTHER" id="PTHR19229">
    <property type="entry name" value="ATP-BINDING CASSETTE TRANSPORTER SUBFAMILY A ABCA"/>
    <property type="match status" value="1"/>
</dbReference>